<dbReference type="EMBL" id="KV427638">
    <property type="protein sequence ID" value="KZT04204.1"/>
    <property type="molecule type" value="Genomic_DNA"/>
</dbReference>
<protein>
    <submittedName>
        <fullName evidence="1">Uncharacterized protein</fullName>
    </submittedName>
</protein>
<dbReference type="AlphaFoldDB" id="A0A165D5U0"/>
<gene>
    <name evidence="1" type="ORF">LAESUDRAFT_313537</name>
</gene>
<proteinExistence type="predicted"/>
<keyword evidence="2" id="KW-1185">Reference proteome</keyword>
<dbReference type="Proteomes" id="UP000076871">
    <property type="component" value="Unassembled WGS sequence"/>
</dbReference>
<name>A0A165D5U0_9APHY</name>
<reference evidence="1 2" key="1">
    <citation type="journal article" date="2016" name="Mol. Biol. Evol.">
        <title>Comparative Genomics of Early-Diverging Mushroom-Forming Fungi Provides Insights into the Origins of Lignocellulose Decay Capabilities.</title>
        <authorList>
            <person name="Nagy L.G."/>
            <person name="Riley R."/>
            <person name="Tritt A."/>
            <person name="Adam C."/>
            <person name="Daum C."/>
            <person name="Floudas D."/>
            <person name="Sun H."/>
            <person name="Yadav J.S."/>
            <person name="Pangilinan J."/>
            <person name="Larsson K.H."/>
            <person name="Matsuura K."/>
            <person name="Barry K."/>
            <person name="Labutti K."/>
            <person name="Kuo R."/>
            <person name="Ohm R.A."/>
            <person name="Bhattacharya S.S."/>
            <person name="Shirouzu T."/>
            <person name="Yoshinaga Y."/>
            <person name="Martin F.M."/>
            <person name="Grigoriev I.V."/>
            <person name="Hibbett D.S."/>
        </authorList>
    </citation>
    <scope>NUCLEOTIDE SEQUENCE [LARGE SCALE GENOMIC DNA]</scope>
    <source>
        <strain evidence="1 2">93-53</strain>
    </source>
</reference>
<evidence type="ECO:0000313" key="1">
    <source>
        <dbReference type="EMBL" id="KZT04204.1"/>
    </source>
</evidence>
<dbReference type="RefSeq" id="XP_040761944.1">
    <property type="nucleotide sequence ID" value="XM_040901970.1"/>
</dbReference>
<dbReference type="GeneID" id="63819001"/>
<sequence>MNLFLNATMMRRRNKANMMEIGRVGASDGCAMMDLAGSRVNRMTDNRHSCWSSGKREKGGQGASTRFKYSNTGIRAPTYVGSRGVPGGGLQLSSQTSNCWIIAEPPSYSRSSQEEDNSAMVHPRSQCDRHDLNSTFAADYRAPDTRYPGYSERIFSIRIATQRFGQIVRWATSRNPWFTHSFDLG</sequence>
<evidence type="ECO:0000313" key="2">
    <source>
        <dbReference type="Proteomes" id="UP000076871"/>
    </source>
</evidence>
<organism evidence="1 2">
    <name type="scientific">Laetiporus sulphureus 93-53</name>
    <dbReference type="NCBI Taxonomy" id="1314785"/>
    <lineage>
        <taxon>Eukaryota</taxon>
        <taxon>Fungi</taxon>
        <taxon>Dikarya</taxon>
        <taxon>Basidiomycota</taxon>
        <taxon>Agaricomycotina</taxon>
        <taxon>Agaricomycetes</taxon>
        <taxon>Polyporales</taxon>
        <taxon>Laetiporus</taxon>
    </lineage>
</organism>
<accession>A0A165D5U0</accession>
<dbReference type="InParanoid" id="A0A165D5U0"/>